<keyword evidence="5" id="KW-0677">Repeat</keyword>
<keyword evidence="8" id="KW-0472">Membrane</keyword>
<keyword evidence="6" id="KW-0106">Calcium</keyword>
<comment type="subcellular location">
    <subcellularLocation>
        <location evidence="1">Membrane</location>
    </subcellularLocation>
    <subcellularLocation>
        <location evidence="2">Secreted</location>
    </subcellularLocation>
</comment>
<keyword evidence="3" id="KW-0964">Secreted</keyword>
<feature type="domain" description="Haemolysin-type calcium binding-related" evidence="10">
    <location>
        <begin position="1764"/>
        <end position="1807"/>
    </location>
</feature>
<sequence length="2038" mass="212735">MWRYVGRDGDVVVVENDQGRRIEINTKDEVVNGNTIGMSTGEAHDALETLDEALETAAGGMGSKPAKLLLKFFNKAGVIDDIPQDAVGTVWWWKNRSAFEIEQIDKEVNTHYEGALKTSSPIVLDLDGDGIETYGAEGQTLFDHDGDGNKHGSGWVKSDDGLLVLDRNGNGTIDSGRELFGEHTLLANGQKARDGFEAMQAVDSNGDGKLDASDKVWADLRIWRDLNGDGISQANELKTLQETGIASISTNSDGKKQALGNDNHIDGFSTFQWDDDHGGKVGVSGDVYFENNPFYRRFADAISIPAHLADTPNMRGAGAVRDLREAAALSGAVRAALSTYSQADSRAAQLALLNNLVNAWADSADFRTFDERVSDLASGRAFEVKFAYSWEIKREGMGVGGSGGGGGVQGTPIGDPQSSGPTADQLRKKELLEMVRVLEVFNGQYFFDFKPPAKDGQNGMLPLEYRAGSQNRTGTAGAVLATGTTYYLTEKDFSFGPNQEAGIRAAYQALLDSVYKGLLLQTRLKPYAELVTLVMKQDIVTLDFSKTMEKFTQVHASQPVRAIADLIEFNDAAAGSWGWPVQEAAILGSWVRQLGPAEVEALRQQLGAGSGVVFDTAAASSIKGSNSTDFLFGEGGQDTLYGNGGADYLEGGEGNDRLDGEDGNDLLDGGEGNDTLYGGNGNDLLIGGNGNDNLNGDAGDDVLIGGLGNDYLNGGAGNDTYRFERGWGSDTISSYDTTANKLDAIEFGAGIAAGDILITRSGANLVLSLSGTADRITVNSYFSNDATGPYKVEEIRFADGTVWNIDTVKQMALVSTTGNDSLTGYATNDLITAGNGNDSVYGGAGNDSLYGELGDDRLDGEDGNDLLDGGEGNDTLYGGNGNDLLIGGNGNDNLNGDAGDDVLIGGLGNDYLNGGAGNDTYRFERGWGSDTISSYDTTANKLDAIEFGAGIAAGDILITRSGANLVLSLSGTADRITVNSYFSNDATGPYKVEEIRFADGTVWNIDTVKQMALVSTTGNDSLTGYATNDLITAGNGNDSVYGGAGNDSLYGELGDDRLDGEDGNDLLDGGEGNDTLYGGNGNDLLLGGNGNDNLNGDAGDDVLIGGLGNDYLNGGAGNDTYRFERGWGSDTISSYDTTANKLDTIEFGAGIAAGDILITRSGANLVLSLSGTADRITVNSYFSNDATGPYKVEEIRFADGTVWNIDTVKQMALVSTTGNDSLTGYATNDLITAGNGNDSVYGGAGNDSLYGELGDDRLDGEDGNDLLDGGEGNDTLYGGNGNDLLLGGNGNDNLNGDAGDDVLIGGLGNDYLNGGAGNDTYRFERGWGSDTISSYDTTANKLDTIEFGAGIAAGDILITRSGANLVLSLSGTADRITVNSYFSNDATGPYKVEEIRFADGTVWNIDTVKQMALVSTTGNDSLTGYATNDLITAGNGNDSVYGGAGNDSLYGELGDDRLDGEDGNDLLDGGEGNDTLYGGNGNDLLLGGNGNDNLNGDAGDDVLIGGLGNDYLNGGAGNDTYRFERGWGSDTISSYDTTANKLDTIEFGAGIAAGDILITRSGANLVLSLSGTADRITVNSYFSNDATGPYKVEEIRFADGTVWNIDTVKQMALVSTTGNDSLTGYATNDLITAGNGNDSVYGGAGNDSLYGELGDDRLDGEDGNDLLDGGEGNDTLYGGNGNDLLIGGNGNDNLNGDAGDDVLIGGLGNDILNGGAGNDIYRFERGWGSDTISSYDTTANKLDTIEFGAGIAAGDILITRSGANLVLSLSGTADRITVNSYFSNDATGPYKVEEIRFADGTVWNIDTVKQMALVSTTGNDSLTGYATNDLITAGNGNDSVYGGAGNDSLYGELGDDRLDGEDGNDLLDGGEGNDTLYGGNGNDLLIGGNGNDNLNGDAGDDVLIGGLGNDILNGGAGNDIYRFGKGDGQDTLYDNGGNDVLSFGEGINASDVWFKRTGNNLELSVLGSDDKVTISNWYASASNHVETIKTADGKTLLDSQVQNLVNAMAAFAPPTAGNSNLTPEQRAQLEVVIATNWQ</sequence>
<dbReference type="GO" id="GO:0090729">
    <property type="term" value="F:toxin activity"/>
    <property type="evidence" value="ECO:0007669"/>
    <property type="project" value="UniProtKB-KW"/>
</dbReference>
<dbReference type="InterPro" id="IPR018511">
    <property type="entry name" value="Hemolysin-typ_Ca-bd_CS"/>
</dbReference>
<dbReference type="InterPro" id="IPR011049">
    <property type="entry name" value="Serralysin-like_metalloprot_C"/>
</dbReference>
<gene>
    <name evidence="11" type="ORF">PtoMrB4_20100</name>
</gene>
<evidence type="ECO:0000256" key="2">
    <source>
        <dbReference type="ARBA" id="ARBA00004613"/>
    </source>
</evidence>
<dbReference type="InterPro" id="IPR003995">
    <property type="entry name" value="RTX_toxin_determinant-A"/>
</dbReference>
<evidence type="ECO:0000256" key="5">
    <source>
        <dbReference type="ARBA" id="ARBA00022737"/>
    </source>
</evidence>
<proteinExistence type="predicted"/>
<organism evidence="11 12">
    <name type="scientific">Metapseudomonas otitidis</name>
    <dbReference type="NCBI Taxonomy" id="319939"/>
    <lineage>
        <taxon>Bacteria</taxon>
        <taxon>Pseudomonadati</taxon>
        <taxon>Pseudomonadota</taxon>
        <taxon>Gammaproteobacteria</taxon>
        <taxon>Pseudomonadales</taxon>
        <taxon>Pseudomonadaceae</taxon>
        <taxon>Metapseudomonas</taxon>
    </lineage>
</organism>
<evidence type="ECO:0000256" key="4">
    <source>
        <dbReference type="ARBA" id="ARBA00022656"/>
    </source>
</evidence>
<reference evidence="11 12" key="1">
    <citation type="journal article" date="2020" name="Microbiol. Resour. Announc.">
        <title>Complete genome sequence of Pseudomonas otitidis strain MrB4, isolated from Lake Biwa in Japan.</title>
        <authorList>
            <person name="Miyazaki K."/>
            <person name="Hase E."/>
            <person name="Maruya T."/>
        </authorList>
    </citation>
    <scope>NUCLEOTIDE SEQUENCE [LARGE SCALE GENOMIC DNA]</scope>
    <source>
        <strain evidence="11 12">MrB4</strain>
    </source>
</reference>
<dbReference type="Pfam" id="PF00353">
    <property type="entry name" value="HemolysinCabind"/>
    <property type="match status" value="21"/>
</dbReference>
<dbReference type="GO" id="GO:0005576">
    <property type="term" value="C:extracellular region"/>
    <property type="evidence" value="ECO:0007669"/>
    <property type="project" value="UniProtKB-SubCell"/>
</dbReference>
<feature type="domain" description="Haemolysin-type calcium binding-related" evidence="10">
    <location>
        <begin position="1960"/>
        <end position="1996"/>
    </location>
</feature>
<keyword evidence="7" id="KW-0843">Virulence</keyword>
<dbReference type="InterPro" id="IPR001343">
    <property type="entry name" value="Hemolysn_Ca-bd"/>
</dbReference>
<dbReference type="PANTHER" id="PTHR38340">
    <property type="entry name" value="S-LAYER PROTEIN"/>
    <property type="match status" value="1"/>
</dbReference>
<feature type="domain" description="Haemolysin-type calcium binding-related" evidence="10">
    <location>
        <begin position="1564"/>
        <end position="1607"/>
    </location>
</feature>
<evidence type="ECO:0000256" key="3">
    <source>
        <dbReference type="ARBA" id="ARBA00022525"/>
    </source>
</evidence>
<dbReference type="Gene3D" id="2.150.10.10">
    <property type="entry name" value="Serralysin-like metalloprotease, C-terminal"/>
    <property type="match status" value="13"/>
</dbReference>
<dbReference type="PRINTS" id="PR00313">
    <property type="entry name" value="CABNDNGRPT"/>
</dbReference>
<dbReference type="PRINTS" id="PR01488">
    <property type="entry name" value="RTXTOXINA"/>
</dbReference>
<name>A0A679GCM1_9GAMM</name>
<dbReference type="GO" id="GO:0005509">
    <property type="term" value="F:calcium ion binding"/>
    <property type="evidence" value="ECO:0007669"/>
    <property type="project" value="InterPro"/>
</dbReference>
<evidence type="ECO:0000256" key="6">
    <source>
        <dbReference type="ARBA" id="ARBA00022837"/>
    </source>
</evidence>
<dbReference type="Pfam" id="PF06594">
    <property type="entry name" value="HCBP_related"/>
    <property type="match status" value="7"/>
</dbReference>
<evidence type="ECO:0000256" key="9">
    <source>
        <dbReference type="SAM" id="MobiDB-lite"/>
    </source>
</evidence>
<feature type="domain" description="Haemolysin-type calcium binding-related" evidence="10">
    <location>
        <begin position="764"/>
        <end position="807"/>
    </location>
</feature>
<dbReference type="Proteomes" id="UP000501237">
    <property type="component" value="Chromosome"/>
</dbReference>
<dbReference type="InterPro" id="IPR050557">
    <property type="entry name" value="RTX_toxin/Mannuronan_C5-epim"/>
</dbReference>
<evidence type="ECO:0000313" key="11">
    <source>
        <dbReference type="EMBL" id="BCA28033.1"/>
    </source>
</evidence>
<dbReference type="InterPro" id="IPR010566">
    <property type="entry name" value="Haemolys_ca-bd"/>
</dbReference>
<dbReference type="SUPFAM" id="SSF51120">
    <property type="entry name" value="beta-Roll"/>
    <property type="match status" value="12"/>
</dbReference>
<evidence type="ECO:0000313" key="12">
    <source>
        <dbReference type="Proteomes" id="UP000501237"/>
    </source>
</evidence>
<keyword evidence="4" id="KW-0800">Toxin</keyword>
<dbReference type="PANTHER" id="PTHR38340:SF1">
    <property type="entry name" value="S-LAYER PROTEIN"/>
    <property type="match status" value="1"/>
</dbReference>
<evidence type="ECO:0000256" key="8">
    <source>
        <dbReference type="ARBA" id="ARBA00023136"/>
    </source>
</evidence>
<dbReference type="GO" id="GO:0016020">
    <property type="term" value="C:membrane"/>
    <property type="evidence" value="ECO:0007669"/>
    <property type="project" value="UniProtKB-SubCell"/>
</dbReference>
<protein>
    <recommendedName>
        <fullName evidence="10">Haemolysin-type calcium binding-related domain-containing protein</fullName>
    </recommendedName>
</protein>
<evidence type="ECO:0000256" key="1">
    <source>
        <dbReference type="ARBA" id="ARBA00004370"/>
    </source>
</evidence>
<feature type="region of interest" description="Disordered" evidence="9">
    <location>
        <begin position="401"/>
        <end position="424"/>
    </location>
</feature>
<accession>A0A679GCM1</accession>
<evidence type="ECO:0000256" key="7">
    <source>
        <dbReference type="ARBA" id="ARBA00023026"/>
    </source>
</evidence>
<feature type="domain" description="Haemolysin-type calcium binding-related" evidence="10">
    <location>
        <begin position="1164"/>
        <end position="1207"/>
    </location>
</feature>
<dbReference type="PROSITE" id="PS00330">
    <property type="entry name" value="HEMOLYSIN_CALCIUM"/>
    <property type="match status" value="14"/>
</dbReference>
<dbReference type="EMBL" id="AP022642">
    <property type="protein sequence ID" value="BCA28033.1"/>
    <property type="molecule type" value="Genomic_DNA"/>
</dbReference>
<dbReference type="KEGG" id="poj:PtoMrB4_20100"/>
<evidence type="ECO:0000259" key="10">
    <source>
        <dbReference type="Pfam" id="PF06594"/>
    </source>
</evidence>
<feature type="domain" description="Haemolysin-type calcium binding-related" evidence="10">
    <location>
        <begin position="1364"/>
        <end position="1407"/>
    </location>
</feature>
<feature type="domain" description="Haemolysin-type calcium binding-related" evidence="10">
    <location>
        <begin position="964"/>
        <end position="1007"/>
    </location>
</feature>